<name>A0ABD1Y1D6_9MARC</name>
<accession>A0ABD1Y1D6</accession>
<dbReference type="AlphaFoldDB" id="A0ABD1Y1D6"/>
<organism evidence="1 2">
    <name type="scientific">Riccia fluitans</name>
    <dbReference type="NCBI Taxonomy" id="41844"/>
    <lineage>
        <taxon>Eukaryota</taxon>
        <taxon>Viridiplantae</taxon>
        <taxon>Streptophyta</taxon>
        <taxon>Embryophyta</taxon>
        <taxon>Marchantiophyta</taxon>
        <taxon>Marchantiopsida</taxon>
        <taxon>Marchantiidae</taxon>
        <taxon>Marchantiales</taxon>
        <taxon>Ricciaceae</taxon>
        <taxon>Riccia</taxon>
    </lineage>
</organism>
<protein>
    <submittedName>
        <fullName evidence="1">Uncharacterized protein</fullName>
    </submittedName>
</protein>
<sequence length="84" mass="9643">MRCKSEPSLHRYRRFHRLDDGMANDECLKIWMESEVNCDAAQELRSDSMKINNTLPLAEDVGLMENMMHLEVPSPVLESGPLLP</sequence>
<evidence type="ECO:0000313" key="1">
    <source>
        <dbReference type="EMBL" id="KAL2620547.1"/>
    </source>
</evidence>
<dbReference type="EMBL" id="JBHFFA010000006">
    <property type="protein sequence ID" value="KAL2620547.1"/>
    <property type="molecule type" value="Genomic_DNA"/>
</dbReference>
<dbReference type="Proteomes" id="UP001605036">
    <property type="component" value="Unassembled WGS sequence"/>
</dbReference>
<keyword evidence="2" id="KW-1185">Reference proteome</keyword>
<proteinExistence type="predicted"/>
<comment type="caution">
    <text evidence="1">The sequence shown here is derived from an EMBL/GenBank/DDBJ whole genome shotgun (WGS) entry which is preliminary data.</text>
</comment>
<reference evidence="1 2" key="1">
    <citation type="submission" date="2024-09" db="EMBL/GenBank/DDBJ databases">
        <title>Chromosome-scale assembly of Riccia fluitans.</title>
        <authorList>
            <person name="Paukszto L."/>
            <person name="Sawicki J."/>
            <person name="Karawczyk K."/>
            <person name="Piernik-Szablinska J."/>
            <person name="Szczecinska M."/>
            <person name="Mazdziarz M."/>
        </authorList>
    </citation>
    <scope>NUCLEOTIDE SEQUENCE [LARGE SCALE GENOMIC DNA]</scope>
    <source>
        <strain evidence="1">Rf_01</strain>
        <tissue evidence="1">Aerial parts of the thallus</tissue>
    </source>
</reference>
<evidence type="ECO:0000313" key="2">
    <source>
        <dbReference type="Proteomes" id="UP001605036"/>
    </source>
</evidence>
<gene>
    <name evidence="1" type="ORF">R1flu_000752</name>
</gene>